<name>A0A4S4LN68_9AGAM</name>
<feature type="compositionally biased region" description="Basic and acidic residues" evidence="3">
    <location>
        <begin position="615"/>
        <end position="653"/>
    </location>
</feature>
<reference evidence="5 6" key="1">
    <citation type="submission" date="2019-02" db="EMBL/GenBank/DDBJ databases">
        <title>Genome sequencing of the rare red list fungi Bondarzewia mesenterica.</title>
        <authorList>
            <person name="Buettner E."/>
            <person name="Kellner H."/>
        </authorList>
    </citation>
    <scope>NUCLEOTIDE SEQUENCE [LARGE SCALE GENOMIC DNA]</scope>
    <source>
        <strain evidence="5 6">DSM 108281</strain>
    </source>
</reference>
<dbReference type="PANTHER" id="PTHR14430">
    <property type="entry name" value="RABIN3-RELATED"/>
    <property type="match status" value="1"/>
</dbReference>
<evidence type="ECO:0000259" key="4">
    <source>
        <dbReference type="Pfam" id="PF06428"/>
    </source>
</evidence>
<dbReference type="GO" id="GO:0006887">
    <property type="term" value="P:exocytosis"/>
    <property type="evidence" value="ECO:0007669"/>
    <property type="project" value="TreeGrafter"/>
</dbReference>
<dbReference type="OrthoDB" id="1748564at2759"/>
<comment type="caution">
    <text evidence="5">The sequence shown here is derived from an EMBL/GenBank/DDBJ whole genome shotgun (WGS) entry which is preliminary data.</text>
</comment>
<gene>
    <name evidence="5" type="ORF">EW146_g6851</name>
</gene>
<evidence type="ECO:0000256" key="1">
    <source>
        <dbReference type="ARBA" id="ARBA00023054"/>
    </source>
</evidence>
<dbReference type="EMBL" id="SGPL01000361">
    <property type="protein sequence ID" value="THH13357.1"/>
    <property type="molecule type" value="Genomic_DNA"/>
</dbReference>
<feature type="compositionally biased region" description="Polar residues" evidence="3">
    <location>
        <begin position="809"/>
        <end position="822"/>
    </location>
</feature>
<feature type="region of interest" description="Disordered" evidence="3">
    <location>
        <begin position="698"/>
        <end position="1027"/>
    </location>
</feature>
<sequence>MKVVAEENCLFGSICRAQERANNAERILRKALDDLNDHPPRTITLPDSPHSNFLYSPPPTTSFSDRDSGYMSTDNTDSPEHTTDHAVANTDGDTQTPSSRRRSNDDAQARPPRFLPECPHILPQDIPTRAQRTQHLSALNTGLLVEKAQVTAELTRLMEKATDEAARRGQAESARAEIEKDLDDLSAGLFNQANTMVAEARFARAQSERKAEDAERALKEAEEVVGLMQQQMQGLQDEKEDSERRLGEMAITMGKGKWVERAPSPAPSRVLRLLSSHRPYQEFLFFVAHLRSLRLASPQPPAMSTLLPLPFLGRLLSEDTCVALVIFDMRFFALFPLGLYSFMVAMYSDPTVRLDLAPSLNWLTRRSVLSAIHNGQLSVEPTSSSTLLESSSPHLSSGLGSNSTVCCALCGTVIISCSSSSSSSPSSSPHAFSARNGFSLSRTDSGTNSTTGSWSTSIFKNPLSNSRSTPPSPPHFASAQVPAQVYIFRLALQPTSALPVPLSQTNTPTTSYPLCTSGWCLARLRSTCSLWAFVRTGIVEKVWEEEISSLIPQPPPRKDRPASPLSLSPSSTSTAKEGLPPKSTTTHGKPPVPPRRRSKMGSFWGVASALGMDRTSNRGEGDGAKFLEPEKEKLKENGQDKSKAVGKPREQRQVHAPPPMHPSLAHPQPALAGGPPPPLPKRSLSRALVHKPAEVIDVKGGETVDGDSVVTPSTAPLPPATNGVASELEGVNGHTVPNAIVPESTDPQHDASVTPLPHLTTETTTVAEEPVSEGFLTPTEELPAEMIETHDDDIGDRSTSPAAVPLPESTPNTPARSRSTMMTHAAANVGNPPPLPRRAAARRLVPPPPPPSAPALESEGGAESVQKDEDVHPSTGDTLEVPAEPETNDSLSPPAESPTLSAAEAEAVDGAQERTEEIEVGLLAEEGGGEKDAVASPSTEGAEKEEEEAHAPTLASESEAMAQADRLSEAKPEVDSLSKATVFASPNPSSKGTDDISSLSTRKSIESAPELPQRPSKAPLHTNGVREPLVGEDGEVYVGDATWEERTWKELVRLREEMFLARVGAFR</sequence>
<feature type="coiled-coil region" evidence="2">
    <location>
        <begin position="197"/>
        <end position="252"/>
    </location>
</feature>
<feature type="compositionally biased region" description="Polar residues" evidence="3">
    <location>
        <begin position="984"/>
        <end position="1002"/>
    </location>
</feature>
<evidence type="ECO:0000313" key="5">
    <source>
        <dbReference type="EMBL" id="THH13357.1"/>
    </source>
</evidence>
<organism evidence="5 6">
    <name type="scientific">Bondarzewia mesenterica</name>
    <dbReference type="NCBI Taxonomy" id="1095465"/>
    <lineage>
        <taxon>Eukaryota</taxon>
        <taxon>Fungi</taxon>
        <taxon>Dikarya</taxon>
        <taxon>Basidiomycota</taxon>
        <taxon>Agaricomycotina</taxon>
        <taxon>Agaricomycetes</taxon>
        <taxon>Russulales</taxon>
        <taxon>Bondarzewiaceae</taxon>
        <taxon>Bondarzewia</taxon>
    </lineage>
</organism>
<keyword evidence="6" id="KW-1185">Reference proteome</keyword>
<feature type="domain" description="GDP/GTP exchange factor Sec2 N-terminal" evidence="4">
    <location>
        <begin position="130"/>
        <end position="236"/>
    </location>
</feature>
<dbReference type="Gene3D" id="6.10.140.910">
    <property type="match status" value="1"/>
</dbReference>
<evidence type="ECO:0000256" key="3">
    <source>
        <dbReference type="SAM" id="MobiDB-lite"/>
    </source>
</evidence>
<feature type="region of interest" description="Disordered" evidence="3">
    <location>
        <begin position="550"/>
        <end position="683"/>
    </location>
</feature>
<dbReference type="CDD" id="cd21044">
    <property type="entry name" value="Rab11BD_RAB3IP_like"/>
    <property type="match status" value="1"/>
</dbReference>
<dbReference type="InterPro" id="IPR040351">
    <property type="entry name" value="RAB3IL/RAB3IP/Sec2"/>
</dbReference>
<feature type="compositionally biased region" description="Low complexity" evidence="3">
    <location>
        <begin position="753"/>
        <end position="769"/>
    </location>
</feature>
<accession>A0A4S4LN68</accession>
<dbReference type="PANTHER" id="PTHR14430:SF0">
    <property type="entry name" value="SEC2P DOMAIN-CONTAINING PROTEIN"/>
    <property type="match status" value="1"/>
</dbReference>
<feature type="compositionally biased region" description="Low complexity" evidence="3">
    <location>
        <begin position="562"/>
        <end position="575"/>
    </location>
</feature>
<dbReference type="SUPFAM" id="SSF144284">
    <property type="entry name" value="Sec2 N-terminal region"/>
    <property type="match status" value="1"/>
</dbReference>
<evidence type="ECO:0000256" key="2">
    <source>
        <dbReference type="SAM" id="Coils"/>
    </source>
</evidence>
<evidence type="ECO:0000313" key="6">
    <source>
        <dbReference type="Proteomes" id="UP000310158"/>
    </source>
</evidence>
<keyword evidence="1 2" id="KW-0175">Coiled coil</keyword>
<dbReference type="AlphaFoldDB" id="A0A4S4LN68"/>
<feature type="compositionally biased region" description="Basic and acidic residues" evidence="3">
    <location>
        <begin position="966"/>
        <end position="976"/>
    </location>
</feature>
<dbReference type="GO" id="GO:0070319">
    <property type="term" value="C:Golgi to plasma membrane transport vesicle"/>
    <property type="evidence" value="ECO:0007669"/>
    <property type="project" value="TreeGrafter"/>
</dbReference>
<proteinExistence type="predicted"/>
<dbReference type="GO" id="GO:0005085">
    <property type="term" value="F:guanyl-nucleotide exchange factor activity"/>
    <property type="evidence" value="ECO:0007669"/>
    <property type="project" value="InterPro"/>
</dbReference>
<feature type="region of interest" description="Disordered" evidence="3">
    <location>
        <begin position="35"/>
        <end position="120"/>
    </location>
</feature>
<dbReference type="GO" id="GO:0051286">
    <property type="term" value="C:cell tip"/>
    <property type="evidence" value="ECO:0007669"/>
    <property type="project" value="TreeGrafter"/>
</dbReference>
<dbReference type="InterPro" id="IPR009449">
    <property type="entry name" value="Sec2_N"/>
</dbReference>
<dbReference type="Proteomes" id="UP000310158">
    <property type="component" value="Unassembled WGS sequence"/>
</dbReference>
<dbReference type="Pfam" id="PF06428">
    <property type="entry name" value="Sec2p"/>
    <property type="match status" value="1"/>
</dbReference>
<protein>
    <recommendedName>
        <fullName evidence="4">GDP/GTP exchange factor Sec2 N-terminal domain-containing protein</fullName>
    </recommendedName>
</protein>